<dbReference type="Proteomes" id="UP001562425">
    <property type="component" value="Unassembled WGS sequence"/>
</dbReference>
<evidence type="ECO:0000313" key="1">
    <source>
        <dbReference type="EMBL" id="KAL1397331.1"/>
    </source>
</evidence>
<dbReference type="AlphaFoldDB" id="A0ABD1DCD7"/>
<comment type="caution">
    <text evidence="1">The sequence shown here is derived from an EMBL/GenBank/DDBJ whole genome shotgun (WGS) entry which is preliminary data.</text>
</comment>
<reference evidence="1 2" key="1">
    <citation type="submission" date="2024-05" db="EMBL/GenBank/DDBJ databases">
        <title>Culex pipiens pipiens assembly and annotation.</title>
        <authorList>
            <person name="Alout H."/>
            <person name="Durand T."/>
        </authorList>
    </citation>
    <scope>NUCLEOTIDE SEQUENCE [LARGE SCALE GENOMIC DNA]</scope>
    <source>
        <strain evidence="1">HA-2024</strain>
        <tissue evidence="1">Whole body</tissue>
    </source>
</reference>
<dbReference type="EMBL" id="JBEHCU010006347">
    <property type="protein sequence ID" value="KAL1397331.1"/>
    <property type="molecule type" value="Genomic_DNA"/>
</dbReference>
<proteinExistence type="predicted"/>
<gene>
    <name evidence="1" type="ORF">pipiens_009848</name>
</gene>
<protein>
    <submittedName>
        <fullName evidence="1">Uncharacterized protein</fullName>
    </submittedName>
</protein>
<keyword evidence="2" id="KW-1185">Reference proteome</keyword>
<organism evidence="1 2">
    <name type="scientific">Culex pipiens pipiens</name>
    <name type="common">Northern house mosquito</name>
    <dbReference type="NCBI Taxonomy" id="38569"/>
    <lineage>
        <taxon>Eukaryota</taxon>
        <taxon>Metazoa</taxon>
        <taxon>Ecdysozoa</taxon>
        <taxon>Arthropoda</taxon>
        <taxon>Hexapoda</taxon>
        <taxon>Insecta</taxon>
        <taxon>Pterygota</taxon>
        <taxon>Neoptera</taxon>
        <taxon>Endopterygota</taxon>
        <taxon>Diptera</taxon>
        <taxon>Nematocera</taxon>
        <taxon>Culicoidea</taxon>
        <taxon>Culicidae</taxon>
        <taxon>Culicinae</taxon>
        <taxon>Culicini</taxon>
        <taxon>Culex</taxon>
        <taxon>Culex</taxon>
    </lineage>
</organism>
<accession>A0ABD1DCD7</accession>
<name>A0ABD1DCD7_CULPP</name>
<evidence type="ECO:0000313" key="2">
    <source>
        <dbReference type="Proteomes" id="UP001562425"/>
    </source>
</evidence>
<sequence>MCNYCPNCGFYLNGGPPGWTRWNYQPAQVWWPQPQIIIRIEGQPRQRYVQRPRATIEELPRRAYVPGPQQQQGGTFVGQRNVYTNY</sequence>